<evidence type="ECO:0000256" key="2">
    <source>
        <dbReference type="SAM" id="MobiDB-lite"/>
    </source>
</evidence>
<protein>
    <submittedName>
        <fullName evidence="3">Uncharacterized protein</fullName>
    </submittedName>
</protein>
<evidence type="ECO:0000313" key="3">
    <source>
        <dbReference type="EMBL" id="OGZ65026.1"/>
    </source>
</evidence>
<accession>A0A1G2HR65</accession>
<reference evidence="3 4" key="1">
    <citation type="journal article" date="2016" name="Nat. Commun.">
        <title>Thousands of microbial genomes shed light on interconnected biogeochemical processes in an aquifer system.</title>
        <authorList>
            <person name="Anantharaman K."/>
            <person name="Brown C.T."/>
            <person name="Hug L.A."/>
            <person name="Sharon I."/>
            <person name="Castelle C.J."/>
            <person name="Probst A.J."/>
            <person name="Thomas B.C."/>
            <person name="Singh A."/>
            <person name="Wilkins M.J."/>
            <person name="Karaoz U."/>
            <person name="Brodie E.L."/>
            <person name="Williams K.H."/>
            <person name="Hubbard S.S."/>
            <person name="Banfield J.F."/>
        </authorList>
    </citation>
    <scope>NUCLEOTIDE SEQUENCE [LARGE SCALE GENOMIC DNA]</scope>
</reference>
<feature type="coiled-coil region" evidence="1">
    <location>
        <begin position="55"/>
        <end position="96"/>
    </location>
</feature>
<proteinExistence type="predicted"/>
<sequence>MGEIPRESEEIPEEKPRRKTKEEMMDEIMKKDREKFDAIEGKRKKSLDERKISSMKGHAERIDQAKEEHKLALEELKKAQEELKKKNEEVEKLRKSLGL</sequence>
<evidence type="ECO:0000256" key="1">
    <source>
        <dbReference type="SAM" id="Coils"/>
    </source>
</evidence>
<dbReference type="AlphaFoldDB" id="A0A1G2HR65"/>
<keyword evidence="1" id="KW-0175">Coiled coil</keyword>
<comment type="caution">
    <text evidence="3">The sequence shown here is derived from an EMBL/GenBank/DDBJ whole genome shotgun (WGS) entry which is preliminary data.</text>
</comment>
<organism evidence="3 4">
    <name type="scientific">Candidatus Staskawiczbacteria bacterium RIFCSPHIGHO2_01_FULL_36_16</name>
    <dbReference type="NCBI Taxonomy" id="1802200"/>
    <lineage>
        <taxon>Bacteria</taxon>
        <taxon>Candidatus Staskawicziibacteriota</taxon>
    </lineage>
</organism>
<name>A0A1G2HR65_9BACT</name>
<feature type="region of interest" description="Disordered" evidence="2">
    <location>
        <begin position="1"/>
        <end position="24"/>
    </location>
</feature>
<dbReference type="EMBL" id="MHOM01000015">
    <property type="protein sequence ID" value="OGZ65026.1"/>
    <property type="molecule type" value="Genomic_DNA"/>
</dbReference>
<evidence type="ECO:0000313" key="4">
    <source>
        <dbReference type="Proteomes" id="UP000177190"/>
    </source>
</evidence>
<dbReference type="Proteomes" id="UP000177190">
    <property type="component" value="Unassembled WGS sequence"/>
</dbReference>
<dbReference type="STRING" id="1802200.A2812_01380"/>
<gene>
    <name evidence="3" type="ORF">A2812_01380</name>
</gene>